<dbReference type="eggNOG" id="ENOG5032ZBV">
    <property type="taxonomic scope" value="Bacteria"/>
</dbReference>
<keyword evidence="2" id="KW-1185">Reference proteome</keyword>
<dbReference type="EMBL" id="JOTM01000004">
    <property type="protein sequence ID" value="KEK24943.1"/>
    <property type="molecule type" value="Genomic_DNA"/>
</dbReference>
<accession>A0A073KRE6</accession>
<dbReference type="AlphaFoldDB" id="A0A073KRE6"/>
<dbReference type="STRING" id="574375.AZF08_12970"/>
<dbReference type="Pfam" id="PF14120">
    <property type="entry name" value="YhzD"/>
    <property type="match status" value="1"/>
</dbReference>
<evidence type="ECO:0000313" key="2">
    <source>
        <dbReference type="Proteomes" id="UP000027778"/>
    </source>
</evidence>
<evidence type="ECO:0008006" key="3">
    <source>
        <dbReference type="Google" id="ProtNLM"/>
    </source>
</evidence>
<reference evidence="1 2" key="1">
    <citation type="submission" date="2014-06" db="EMBL/GenBank/DDBJ databases">
        <title>Draft genome sequence of Bacillus gaemokensis JCM 15801 (MCCC 1A00707).</title>
        <authorList>
            <person name="Lai Q."/>
            <person name="Liu Y."/>
            <person name="Shao Z."/>
        </authorList>
    </citation>
    <scope>NUCLEOTIDE SEQUENCE [LARGE SCALE GENOMIC DNA]</scope>
    <source>
        <strain evidence="1 2">JCM 15801</strain>
    </source>
</reference>
<name>A0A073KRE6_9BACI</name>
<dbReference type="RefSeq" id="WP_033673956.1">
    <property type="nucleotide sequence ID" value="NZ_JOTM01000004.1"/>
</dbReference>
<protein>
    <recommendedName>
        <fullName evidence="3">YhzD-like protein</fullName>
    </recommendedName>
</protein>
<evidence type="ECO:0000313" key="1">
    <source>
        <dbReference type="EMBL" id="KEK24943.1"/>
    </source>
</evidence>
<proteinExistence type="predicted"/>
<sequence length="61" mass="6827">MGVYVLTVFEKDGSKALDESFEAVTEKEAKSKGESLLREKGLYEKTHRCTSSAGKLVLFQR</sequence>
<gene>
    <name evidence="1" type="ORF">BAGA_21975</name>
</gene>
<comment type="caution">
    <text evidence="1">The sequence shown here is derived from an EMBL/GenBank/DDBJ whole genome shotgun (WGS) entry which is preliminary data.</text>
</comment>
<organism evidence="1 2">
    <name type="scientific">Bacillus gaemokensis</name>
    <dbReference type="NCBI Taxonomy" id="574375"/>
    <lineage>
        <taxon>Bacteria</taxon>
        <taxon>Bacillati</taxon>
        <taxon>Bacillota</taxon>
        <taxon>Bacilli</taxon>
        <taxon>Bacillales</taxon>
        <taxon>Bacillaceae</taxon>
        <taxon>Bacillus</taxon>
        <taxon>Bacillus cereus group</taxon>
    </lineage>
</organism>
<dbReference type="Proteomes" id="UP000027778">
    <property type="component" value="Unassembled WGS sequence"/>
</dbReference>
<dbReference type="OrthoDB" id="2355652at2"/>
<dbReference type="InterPro" id="IPR025544">
    <property type="entry name" value="YhzD"/>
</dbReference>